<dbReference type="GO" id="GO:0003723">
    <property type="term" value="F:RNA binding"/>
    <property type="evidence" value="ECO:0007669"/>
    <property type="project" value="InterPro"/>
</dbReference>
<proteinExistence type="predicted"/>
<feature type="repeat" description="PPR" evidence="2">
    <location>
        <begin position="345"/>
        <end position="379"/>
    </location>
</feature>
<feature type="repeat" description="PPR" evidence="2">
    <location>
        <begin position="1365"/>
        <end position="1399"/>
    </location>
</feature>
<protein>
    <recommendedName>
        <fullName evidence="5">Pentatricopeptide repeat-containing protein</fullName>
    </recommendedName>
</protein>
<dbReference type="FunFam" id="1.25.40.10:FF:000227">
    <property type="entry name" value="Pentatricopeptide repeat-containing protein At3g13880"/>
    <property type="match status" value="2"/>
</dbReference>
<dbReference type="SUPFAM" id="SSF81901">
    <property type="entry name" value="HCP-like"/>
    <property type="match status" value="1"/>
</dbReference>
<keyword evidence="4" id="KW-1185">Reference proteome</keyword>
<dbReference type="FunFam" id="1.25.40.10:FF:000285">
    <property type="entry name" value="Pentatricopeptide repeat-containing protein, chloroplastic"/>
    <property type="match status" value="2"/>
</dbReference>
<feature type="repeat" description="PPR" evidence="2">
    <location>
        <begin position="651"/>
        <end position="685"/>
    </location>
</feature>
<dbReference type="PANTHER" id="PTHR24015:SF739">
    <property type="entry name" value="OS03G0644200 PROTEIN"/>
    <property type="match status" value="1"/>
</dbReference>
<gene>
    <name evidence="3" type="ORF">GOP47_0003373</name>
</gene>
<dbReference type="EMBL" id="JABFUD020000002">
    <property type="protein sequence ID" value="KAI5083630.1"/>
    <property type="molecule type" value="Genomic_DNA"/>
</dbReference>
<dbReference type="InterPro" id="IPR046960">
    <property type="entry name" value="PPR_At4g14850-like_plant"/>
</dbReference>
<dbReference type="InterPro" id="IPR002885">
    <property type="entry name" value="PPR_rpt"/>
</dbReference>
<reference evidence="3" key="1">
    <citation type="submission" date="2021-01" db="EMBL/GenBank/DDBJ databases">
        <title>Adiantum capillus-veneris genome.</title>
        <authorList>
            <person name="Fang Y."/>
            <person name="Liao Q."/>
        </authorList>
    </citation>
    <scope>NUCLEOTIDE SEQUENCE</scope>
    <source>
        <strain evidence="3">H3</strain>
        <tissue evidence="3">Leaf</tissue>
    </source>
</reference>
<comment type="caution">
    <text evidence="3">The sequence shown here is derived from an EMBL/GenBank/DDBJ whole genome shotgun (WGS) entry which is preliminary data.</text>
</comment>
<name>A0A9D4VCP7_ADICA</name>
<feature type="repeat" description="PPR" evidence="2">
    <location>
        <begin position="243"/>
        <end position="277"/>
    </location>
</feature>
<dbReference type="Proteomes" id="UP000886520">
    <property type="component" value="Chromosome 3"/>
</dbReference>
<feature type="repeat" description="PPR" evidence="2">
    <location>
        <begin position="549"/>
        <end position="583"/>
    </location>
</feature>
<dbReference type="FunFam" id="1.25.40.10:FF:000144">
    <property type="entry name" value="Pentatricopeptide repeat-containing protein, mitochondrial"/>
    <property type="match status" value="1"/>
</dbReference>
<sequence length="1414" mass="153099">MTRAHRPGKQPTAEETCAGGRLYGTVCKNAVFVHTHTFFGKSTHSHTHRFVFSLNTAKKAAIKAPQANMERQKMSLSFVSSLKDCAKTKNLYLGSRIHADIRDSGLLEKNTYLGNMLVGMYVKCGALVRAQQVFDELLLRDVVAWNTLIAGYSQQRQGQEALGCFQQMQSEGLPPDAVTYTCILKACGSTQDADMGKKIHDDVVSQGLLQKNVVLGNALVDMYAKCGALQKAQKVLEELSVRNVVSWNALIAGYAQQEQGQKALGCFQQMQSEGISPDAITYVCILKACGSKQDADMGIKIHADIVSQGMSKKEVVLGNALIDMYAKCGLLEKAQRVLEELGVRDVVSWNALIAGYAQQGQGQKALGHFQRMRSEGFSPDAITYACILKACGCTQDADMGIKIHDDIVSLGLLQTNVVLGSALVDMYAKCGLLQKAQKVLEELPVRNVVSWSALIAGYTQQEQGQEALGCFQRMQNEGLTPDVITYACILKACGSTQDVDMGIKIHDDIVSQGLLQKNFVLGNALVDLYAKCGALQKAQKVLEELPVRNVISWSALIAGYAQQGQGKEALGCFQRMQNEGLSPDGITYTCILKACGSMQDAETGLKIHADIVSQGLLKKDVVLGNALVDMYAKCGVLQKAQKVLEELCVRDVVSWNALIAGYAQQWQGQEALGCFQRMQSEGLSPDAITYACILKACGSMQDADRGIKMHADIVSQGLLQKNVVLGNSLVDMYAKCGALQKAQKVLEELPVRNVVCWSSLIAGYAQQEQGQKALGCFQRMRSEGLSPDAITYACILKACGTAQDANMGIKIHDDIVNQGLLQTNVVVGNALVDMYAKCGALQKAQKVLEELPVRNVVSWSALIAGYAQQRQGQEALGCFQRMQSEGLSPDAITYACSLKACGSMQDADMGIEIHADIVSQRLLQKNVVLGNALVDMYAKCGLLQKAQRVLEELCGRNVVSWNALIAGYAQQGQGQEALGCFQRMRTEGLSPDVITYTCILKACGCMQDADMGIKIYTGIVSQGLLQKNVMLGNALVDMYAKCGALKKAQKVLEELPVRNVVSWNALIAGYVQQEQGQKALGCFQLMQSEGLSPNAITYACILKACGSTQDADMCIKIHDDIVSQGLLQKNVILGNALVEVYAKCGVLQKAQRVLEELGVRDVVSWNALIAGYAQLGLGQEALGCFQQMRSEGISPDAITYACILKAYGSTEDADMGIKVHADIVSRGMLKNDVVLGTALVDMYAKCGLLQKAQRVLEELRVRDVVSWNALIAGYAQHEQGQKALGCCLRMHSEGLFPDAITYACILKACGSTQDADMGKNIIADIARHGLLKNDVVLGNALVGMFAKCGALQKAQKVLEELPVRNVDSWNALIAGHAEQGKGQEALGCFQRMQSERISPNSVTYTFVLKAMLTS</sequence>
<dbReference type="FunFam" id="1.25.40.10:FF:000031">
    <property type="entry name" value="Pentatricopeptide repeat-containing protein mitochondrial"/>
    <property type="match status" value="4"/>
</dbReference>
<evidence type="ECO:0000313" key="4">
    <source>
        <dbReference type="Proteomes" id="UP000886520"/>
    </source>
</evidence>
<feature type="repeat" description="PPR" evidence="2">
    <location>
        <begin position="753"/>
        <end position="787"/>
    </location>
</feature>
<dbReference type="PANTHER" id="PTHR24015">
    <property type="entry name" value="OS07G0578800 PROTEIN-RELATED"/>
    <property type="match status" value="1"/>
</dbReference>
<dbReference type="InterPro" id="IPR011990">
    <property type="entry name" value="TPR-like_helical_dom_sf"/>
</dbReference>
<keyword evidence="1" id="KW-0677">Repeat</keyword>
<evidence type="ECO:0000256" key="2">
    <source>
        <dbReference type="PROSITE-ProRule" id="PRU00708"/>
    </source>
</evidence>
<feature type="repeat" description="PPR" evidence="2">
    <location>
        <begin position="447"/>
        <end position="481"/>
    </location>
</feature>
<feature type="repeat" description="PPR" evidence="2">
    <location>
        <begin position="1263"/>
        <end position="1297"/>
    </location>
</feature>
<feature type="repeat" description="PPR" evidence="2">
    <location>
        <begin position="855"/>
        <end position="889"/>
    </location>
</feature>
<dbReference type="FunFam" id="1.25.40.10:FF:000073">
    <property type="entry name" value="Pentatricopeptide repeat-containing protein chloroplastic"/>
    <property type="match status" value="3"/>
</dbReference>
<dbReference type="PROSITE" id="PS51375">
    <property type="entry name" value="PPR"/>
    <property type="match status" value="13"/>
</dbReference>
<evidence type="ECO:0000256" key="1">
    <source>
        <dbReference type="ARBA" id="ARBA00022737"/>
    </source>
</evidence>
<dbReference type="GO" id="GO:0009451">
    <property type="term" value="P:RNA modification"/>
    <property type="evidence" value="ECO:0007669"/>
    <property type="project" value="InterPro"/>
</dbReference>
<evidence type="ECO:0000313" key="3">
    <source>
        <dbReference type="EMBL" id="KAI5083630.1"/>
    </source>
</evidence>
<dbReference type="OrthoDB" id="1916518at2759"/>
<dbReference type="Gene3D" id="1.25.40.10">
    <property type="entry name" value="Tetratricopeptide repeat domain"/>
    <property type="match status" value="10"/>
</dbReference>
<feature type="repeat" description="PPR" evidence="2">
    <location>
        <begin position="1059"/>
        <end position="1093"/>
    </location>
</feature>
<organism evidence="3 4">
    <name type="scientific">Adiantum capillus-veneris</name>
    <name type="common">Maidenhair fern</name>
    <dbReference type="NCBI Taxonomy" id="13818"/>
    <lineage>
        <taxon>Eukaryota</taxon>
        <taxon>Viridiplantae</taxon>
        <taxon>Streptophyta</taxon>
        <taxon>Embryophyta</taxon>
        <taxon>Tracheophyta</taxon>
        <taxon>Polypodiopsida</taxon>
        <taxon>Polypodiidae</taxon>
        <taxon>Polypodiales</taxon>
        <taxon>Pteridineae</taxon>
        <taxon>Pteridaceae</taxon>
        <taxon>Vittarioideae</taxon>
        <taxon>Adiantum</taxon>
    </lineage>
</organism>
<accession>A0A9D4VCP7</accession>
<feature type="repeat" description="PPR" evidence="2">
    <location>
        <begin position="1161"/>
        <end position="1195"/>
    </location>
</feature>
<dbReference type="NCBIfam" id="TIGR00756">
    <property type="entry name" value="PPR"/>
    <property type="match status" value="13"/>
</dbReference>
<dbReference type="Pfam" id="PF13041">
    <property type="entry name" value="PPR_2"/>
    <property type="match status" value="13"/>
</dbReference>
<feature type="repeat" description="PPR" evidence="2">
    <location>
        <begin position="141"/>
        <end position="175"/>
    </location>
</feature>
<feature type="repeat" description="PPR" evidence="2">
    <location>
        <begin position="957"/>
        <end position="991"/>
    </location>
</feature>
<evidence type="ECO:0008006" key="5">
    <source>
        <dbReference type="Google" id="ProtNLM"/>
    </source>
</evidence>
<dbReference type="Pfam" id="PF01535">
    <property type="entry name" value="PPR"/>
    <property type="match status" value="1"/>
</dbReference>